<dbReference type="GeneID" id="70291285"/>
<reference evidence="1" key="1">
    <citation type="journal article" date="2021" name="IMA Fungus">
        <title>Genomic characterization of three marine fungi, including Emericellopsis atlantica sp. nov. with signatures of a generalist lifestyle and marine biomass degradation.</title>
        <authorList>
            <person name="Hagestad O.C."/>
            <person name="Hou L."/>
            <person name="Andersen J.H."/>
            <person name="Hansen E.H."/>
            <person name="Altermark B."/>
            <person name="Li C."/>
            <person name="Kuhnert E."/>
            <person name="Cox R.J."/>
            <person name="Crous P.W."/>
            <person name="Spatafora J.W."/>
            <person name="Lail K."/>
            <person name="Amirebrahimi M."/>
            <person name="Lipzen A."/>
            <person name="Pangilinan J."/>
            <person name="Andreopoulos W."/>
            <person name="Hayes R.D."/>
            <person name="Ng V."/>
            <person name="Grigoriev I.V."/>
            <person name="Jackson S.A."/>
            <person name="Sutton T.D.S."/>
            <person name="Dobson A.D.W."/>
            <person name="Rama T."/>
        </authorList>
    </citation>
    <scope>NUCLEOTIDE SEQUENCE</scope>
    <source>
        <strain evidence="1">TS7</strain>
    </source>
</reference>
<evidence type="ECO:0000313" key="2">
    <source>
        <dbReference type="Proteomes" id="UP000887229"/>
    </source>
</evidence>
<accession>A0A9P8CQ93</accession>
<evidence type="ECO:0000313" key="1">
    <source>
        <dbReference type="EMBL" id="KAG9255388.1"/>
    </source>
</evidence>
<proteinExistence type="predicted"/>
<dbReference type="Proteomes" id="UP000887229">
    <property type="component" value="Unassembled WGS sequence"/>
</dbReference>
<comment type="caution">
    <text evidence="1">The sequence shown here is derived from an EMBL/GenBank/DDBJ whole genome shotgun (WGS) entry which is preliminary data.</text>
</comment>
<dbReference type="AlphaFoldDB" id="A0A9P8CQ93"/>
<protein>
    <submittedName>
        <fullName evidence="1">Uncharacterized protein</fullName>
    </submittedName>
</protein>
<dbReference type="EMBL" id="MU251251">
    <property type="protein sequence ID" value="KAG9255388.1"/>
    <property type="molecule type" value="Genomic_DNA"/>
</dbReference>
<dbReference type="RefSeq" id="XP_046119312.1">
    <property type="nucleotide sequence ID" value="XM_046260382.1"/>
</dbReference>
<dbReference type="OrthoDB" id="5585685at2759"/>
<sequence>MEEDTLPTSQSRRDASLKSKADIEGILNKLENPADASNSTELDKLLVQLHGATRTLGEGALEPLFSKRGVRIIGGYAFQAHPKPEHLPALRCLNNILVRSPESRKLLPTEIGTDRIISALKVCAGSKPAQFRTQLKADSAMTPKTSWLWPTSSSSRAMAQAWT</sequence>
<organism evidence="1 2">
    <name type="scientific">Emericellopsis atlantica</name>
    <dbReference type="NCBI Taxonomy" id="2614577"/>
    <lineage>
        <taxon>Eukaryota</taxon>
        <taxon>Fungi</taxon>
        <taxon>Dikarya</taxon>
        <taxon>Ascomycota</taxon>
        <taxon>Pezizomycotina</taxon>
        <taxon>Sordariomycetes</taxon>
        <taxon>Hypocreomycetidae</taxon>
        <taxon>Hypocreales</taxon>
        <taxon>Bionectriaceae</taxon>
        <taxon>Emericellopsis</taxon>
    </lineage>
</organism>
<gene>
    <name evidence="1" type="ORF">F5Z01DRAFT_51526</name>
</gene>
<name>A0A9P8CQ93_9HYPO</name>
<keyword evidence="2" id="KW-1185">Reference proteome</keyword>